<evidence type="ECO:0000313" key="1">
    <source>
        <dbReference type="EMBL" id="MTE25908.1"/>
    </source>
</evidence>
<dbReference type="EMBL" id="WJYA01000003">
    <property type="protein sequence ID" value="MTE25908.1"/>
    <property type="molecule type" value="Genomic_DNA"/>
</dbReference>
<dbReference type="Proteomes" id="UP000447545">
    <property type="component" value="Unassembled WGS sequence"/>
</dbReference>
<name>A0A7K1GC01_9FLAO</name>
<dbReference type="AlphaFoldDB" id="A0A7K1GC01"/>
<reference evidence="1 2" key="1">
    <citation type="submission" date="2019-11" db="EMBL/GenBank/DDBJ databases">
        <title>Winogradskyella ouciana sp. nov., isolated from the hadal seawater of the Mariana Trench.</title>
        <authorList>
            <person name="Liu R."/>
        </authorList>
    </citation>
    <scope>NUCLEOTIDE SEQUENCE [LARGE SCALE GENOMIC DNA]</scope>
    <source>
        <strain evidence="1 2">ZXX205</strain>
    </source>
</reference>
<dbReference type="RefSeq" id="WP_162306886.1">
    <property type="nucleotide sequence ID" value="NZ_WJYA01000003.1"/>
</dbReference>
<accession>A0A7K1GC01</accession>
<evidence type="ECO:0000313" key="2">
    <source>
        <dbReference type="Proteomes" id="UP000447545"/>
    </source>
</evidence>
<protein>
    <submittedName>
        <fullName evidence="1">Uncharacterized protein</fullName>
    </submittedName>
</protein>
<keyword evidence="2" id="KW-1185">Reference proteome</keyword>
<sequence length="240" mass="25938">MGIGTTDPDPSALLELESDSQGMLTPRMTSDERNEIISPATGLLVFDTDLNVFLFFNGSTWQQLSQPSNTGWVALNDGDYFLDLPGISINDSENPENFTDINLNFTNHPSDNVIESFAPTGVAASDFFDNSNSRITPINLGDSVEVRLQFDAIPDANNSFIVIAFDIATTNGIVIFQKTVPLLRGSGDLNKVSESILLYQLETFVANGAKLRLGYSSTSGSPGNVELSNFNLVITKLSGN</sequence>
<proteinExistence type="predicted"/>
<comment type="caution">
    <text evidence="1">The sequence shown here is derived from an EMBL/GenBank/DDBJ whole genome shotgun (WGS) entry which is preliminary data.</text>
</comment>
<organism evidence="1 2">
    <name type="scientific">Winogradskyella ouciana</name>
    <dbReference type="NCBI Taxonomy" id="2608631"/>
    <lineage>
        <taxon>Bacteria</taxon>
        <taxon>Pseudomonadati</taxon>
        <taxon>Bacteroidota</taxon>
        <taxon>Flavobacteriia</taxon>
        <taxon>Flavobacteriales</taxon>
        <taxon>Flavobacteriaceae</taxon>
        <taxon>Winogradskyella</taxon>
    </lineage>
</organism>
<gene>
    <name evidence="1" type="ORF">F1003_03095</name>
</gene>